<evidence type="ECO:0000313" key="1">
    <source>
        <dbReference type="EMBL" id="GCC44749.1"/>
    </source>
</evidence>
<proteinExistence type="predicted"/>
<organism evidence="1 2">
    <name type="scientific">Chiloscyllium punctatum</name>
    <name type="common">Brownbanded bambooshark</name>
    <name type="synonym">Hemiscyllium punctatum</name>
    <dbReference type="NCBI Taxonomy" id="137246"/>
    <lineage>
        <taxon>Eukaryota</taxon>
        <taxon>Metazoa</taxon>
        <taxon>Chordata</taxon>
        <taxon>Craniata</taxon>
        <taxon>Vertebrata</taxon>
        <taxon>Chondrichthyes</taxon>
        <taxon>Elasmobranchii</taxon>
        <taxon>Galeomorphii</taxon>
        <taxon>Galeoidea</taxon>
        <taxon>Orectolobiformes</taxon>
        <taxon>Hemiscylliidae</taxon>
        <taxon>Chiloscyllium</taxon>
    </lineage>
</organism>
<name>A0A401TQ49_CHIPU</name>
<feature type="non-terminal residue" evidence="1">
    <location>
        <position position="78"/>
    </location>
</feature>
<dbReference type="Proteomes" id="UP000287033">
    <property type="component" value="Unassembled WGS sequence"/>
</dbReference>
<protein>
    <submittedName>
        <fullName evidence="1">Uncharacterized protein</fullName>
    </submittedName>
</protein>
<sequence length="78" mass="9035">MALHNSTHTVLFGTFLFNCSRERTYIQQSPPIGMNTRMTPFTNDWSLSRNAQRVQQVVLKGGFFSRDERNCPLPSVWD</sequence>
<gene>
    <name evidence="1" type="ORF">chiPu_0029086</name>
</gene>
<comment type="caution">
    <text evidence="1">The sequence shown here is derived from an EMBL/GenBank/DDBJ whole genome shotgun (WGS) entry which is preliminary data.</text>
</comment>
<evidence type="ECO:0000313" key="2">
    <source>
        <dbReference type="Proteomes" id="UP000287033"/>
    </source>
</evidence>
<reference evidence="1 2" key="1">
    <citation type="journal article" date="2018" name="Nat. Ecol. Evol.">
        <title>Shark genomes provide insights into elasmobranch evolution and the origin of vertebrates.</title>
        <authorList>
            <person name="Hara Y"/>
            <person name="Yamaguchi K"/>
            <person name="Onimaru K"/>
            <person name="Kadota M"/>
            <person name="Koyanagi M"/>
            <person name="Keeley SD"/>
            <person name="Tatsumi K"/>
            <person name="Tanaka K"/>
            <person name="Motone F"/>
            <person name="Kageyama Y"/>
            <person name="Nozu R"/>
            <person name="Adachi N"/>
            <person name="Nishimura O"/>
            <person name="Nakagawa R"/>
            <person name="Tanegashima C"/>
            <person name="Kiyatake I"/>
            <person name="Matsumoto R"/>
            <person name="Murakumo K"/>
            <person name="Nishida K"/>
            <person name="Terakita A"/>
            <person name="Kuratani S"/>
            <person name="Sato K"/>
            <person name="Hyodo S Kuraku.S."/>
        </authorList>
    </citation>
    <scope>NUCLEOTIDE SEQUENCE [LARGE SCALE GENOMIC DNA]</scope>
</reference>
<dbReference type="EMBL" id="BEZZ01147806">
    <property type="protein sequence ID" value="GCC44749.1"/>
    <property type="molecule type" value="Genomic_DNA"/>
</dbReference>
<keyword evidence="2" id="KW-1185">Reference proteome</keyword>
<dbReference type="AlphaFoldDB" id="A0A401TQ49"/>
<accession>A0A401TQ49</accession>